<protein>
    <submittedName>
        <fullName evidence="1">Uncharacterized protein</fullName>
    </submittedName>
</protein>
<comment type="caution">
    <text evidence="1">The sequence shown here is derived from an EMBL/GenBank/DDBJ whole genome shotgun (WGS) entry which is preliminary data.</text>
</comment>
<gene>
    <name evidence="1" type="ORF">KB874_09930</name>
</gene>
<dbReference type="EMBL" id="JAGTUU010000004">
    <property type="protein sequence ID" value="MBS0124455.1"/>
    <property type="molecule type" value="Genomic_DNA"/>
</dbReference>
<evidence type="ECO:0000313" key="2">
    <source>
        <dbReference type="Proteomes" id="UP000681356"/>
    </source>
</evidence>
<keyword evidence="2" id="KW-1185">Reference proteome</keyword>
<evidence type="ECO:0000313" key="1">
    <source>
        <dbReference type="EMBL" id="MBS0124455.1"/>
    </source>
</evidence>
<accession>A0A8J8B8E2</accession>
<proteinExistence type="predicted"/>
<sequence length="114" mass="12989">MTTNAAIEELWICPPLAPARFGQLDKPMVNFHWEQNDYSSHGTAETVIRSTIAFKVGEDGCISAYMPTEIRFRDRESCEDQWRWLPVASFFALHGGWTMVPKGRSPPTYPRLAV</sequence>
<name>A0A8J8B8E2_9RHOB</name>
<organism evidence="1 2">
    <name type="scientific">Thetidibacter halocola</name>
    <dbReference type="NCBI Taxonomy" id="2827239"/>
    <lineage>
        <taxon>Bacteria</taxon>
        <taxon>Pseudomonadati</taxon>
        <taxon>Pseudomonadota</taxon>
        <taxon>Alphaproteobacteria</taxon>
        <taxon>Rhodobacterales</taxon>
        <taxon>Roseobacteraceae</taxon>
        <taxon>Thetidibacter</taxon>
    </lineage>
</organism>
<dbReference type="AlphaFoldDB" id="A0A8J8B8E2"/>
<dbReference type="RefSeq" id="WP_212536433.1">
    <property type="nucleotide sequence ID" value="NZ_JAGTUU010000004.1"/>
</dbReference>
<reference evidence="1" key="1">
    <citation type="submission" date="2021-04" db="EMBL/GenBank/DDBJ databases">
        <authorList>
            <person name="Yoon J."/>
        </authorList>
    </citation>
    <scope>NUCLEOTIDE SEQUENCE</scope>
    <source>
        <strain evidence="1">KMU-90</strain>
    </source>
</reference>
<dbReference type="Proteomes" id="UP000681356">
    <property type="component" value="Unassembled WGS sequence"/>
</dbReference>